<keyword evidence="7" id="KW-0560">Oxidoreductase</keyword>
<evidence type="ECO:0000256" key="5">
    <source>
        <dbReference type="ARBA" id="ARBA00022827"/>
    </source>
</evidence>
<evidence type="ECO:0000256" key="9">
    <source>
        <dbReference type="ARBA" id="ARBA00023014"/>
    </source>
</evidence>
<feature type="binding site" evidence="10">
    <location>
        <position position="177"/>
    </location>
    <ligand>
        <name>FAD</name>
        <dbReference type="ChEBI" id="CHEBI:57692"/>
    </ligand>
</feature>
<dbReference type="Gene3D" id="3.40.50.720">
    <property type="entry name" value="NAD(P)-binding Rossmann-like Domain"/>
    <property type="match status" value="1"/>
</dbReference>
<dbReference type="InterPro" id="IPR017900">
    <property type="entry name" value="4Fe4S_Fe_S_CS"/>
</dbReference>
<dbReference type="Pfam" id="PF13450">
    <property type="entry name" value="NAD_binding_8"/>
    <property type="match status" value="1"/>
</dbReference>
<dbReference type="Proteomes" id="UP001141659">
    <property type="component" value="Unassembled WGS sequence"/>
</dbReference>
<keyword evidence="6 11" id="KW-0521">NADP</keyword>
<feature type="binding site" evidence="10">
    <location>
        <position position="436"/>
    </location>
    <ligand>
        <name>FAD</name>
        <dbReference type="ChEBI" id="CHEBI:57692"/>
    </ligand>
</feature>
<organism evidence="13 14">
    <name type="scientific">Mycolicibacterium porcinum</name>
    <dbReference type="NCBI Taxonomy" id="39693"/>
    <lineage>
        <taxon>Bacteria</taxon>
        <taxon>Bacillati</taxon>
        <taxon>Actinomycetota</taxon>
        <taxon>Actinomycetes</taxon>
        <taxon>Mycobacteriales</taxon>
        <taxon>Mycobacteriaceae</taxon>
        <taxon>Mycolicibacterium</taxon>
    </lineage>
</organism>
<feature type="binding site" evidence="10">
    <location>
        <begin position="443"/>
        <end position="445"/>
    </location>
    <ligand>
        <name>FAD</name>
        <dbReference type="ChEBI" id="CHEBI:57692"/>
    </ligand>
</feature>
<dbReference type="PROSITE" id="PS00198">
    <property type="entry name" value="4FE4S_FER_1"/>
    <property type="match status" value="1"/>
</dbReference>
<dbReference type="PROSITE" id="PS51379">
    <property type="entry name" value="4FE4S_FER_2"/>
    <property type="match status" value="2"/>
</dbReference>
<reference evidence="13" key="2">
    <citation type="journal article" date="2022" name="BMC Genomics">
        <title>Comparative genome analysis of mycobacteria focusing on tRNA and non-coding RNA.</title>
        <authorList>
            <person name="Behra P.R.K."/>
            <person name="Pettersson B.M.F."/>
            <person name="Ramesh M."/>
            <person name="Das S."/>
            <person name="Dasgupta S."/>
            <person name="Kirsebom L.A."/>
        </authorList>
    </citation>
    <scope>NUCLEOTIDE SEQUENCE</scope>
    <source>
        <strain evidence="13">DSM 44242</strain>
    </source>
</reference>
<dbReference type="GO" id="GO:0051536">
    <property type="term" value="F:iron-sulfur cluster binding"/>
    <property type="evidence" value="ECO:0007669"/>
    <property type="project" value="UniProtKB-KW"/>
</dbReference>
<gene>
    <name evidence="13" type="ORF">H5P34_29435</name>
</gene>
<evidence type="ECO:0000313" key="14">
    <source>
        <dbReference type="Proteomes" id="UP001141659"/>
    </source>
</evidence>
<dbReference type="InterPro" id="IPR021163">
    <property type="entry name" value="Ferredox_Rdtase_adrenod"/>
</dbReference>
<dbReference type="RefSeq" id="WP_036442840.1">
    <property type="nucleotide sequence ID" value="NZ_JACKVC010000026.1"/>
</dbReference>
<evidence type="ECO:0000256" key="2">
    <source>
        <dbReference type="ARBA" id="ARBA00008312"/>
    </source>
</evidence>
<dbReference type="Gene3D" id="3.50.50.60">
    <property type="entry name" value="FAD/NAD(P)-binding domain"/>
    <property type="match status" value="1"/>
</dbReference>
<dbReference type="Pfam" id="PF00037">
    <property type="entry name" value="Fer4"/>
    <property type="match status" value="1"/>
</dbReference>
<dbReference type="PANTHER" id="PTHR48467">
    <property type="entry name" value="GLUTAMATE SYNTHASE 1 [NADH], CHLOROPLASTIC-LIKE"/>
    <property type="match status" value="1"/>
</dbReference>
<reference evidence="13" key="1">
    <citation type="submission" date="2020-07" db="EMBL/GenBank/DDBJ databases">
        <authorList>
            <person name="Pettersson B.M.F."/>
            <person name="Behra P.R.K."/>
            <person name="Ramesh M."/>
            <person name="Das S."/>
            <person name="Dasgupta S."/>
            <person name="Kirsebom L.A."/>
        </authorList>
    </citation>
    <scope>NUCLEOTIDE SEQUENCE</scope>
    <source>
        <strain evidence="13">DSM 44242</strain>
    </source>
</reference>
<dbReference type="InterPro" id="IPR017896">
    <property type="entry name" value="4Fe4S_Fe-S-bd"/>
</dbReference>
<feature type="binding site" evidence="10">
    <location>
        <position position="113"/>
    </location>
    <ligand>
        <name>FAD</name>
        <dbReference type="ChEBI" id="CHEBI:57692"/>
    </ligand>
</feature>
<evidence type="ECO:0000256" key="1">
    <source>
        <dbReference type="ARBA" id="ARBA00001974"/>
    </source>
</evidence>
<dbReference type="EMBL" id="JACKVC010000026">
    <property type="protein sequence ID" value="MCV7392185.1"/>
    <property type="molecule type" value="Genomic_DNA"/>
</dbReference>
<evidence type="ECO:0000256" key="8">
    <source>
        <dbReference type="ARBA" id="ARBA00023004"/>
    </source>
</evidence>
<feature type="binding site" evidence="11">
    <location>
        <position position="304"/>
    </location>
    <ligand>
        <name>NADP(+)</name>
        <dbReference type="ChEBI" id="CHEBI:58349"/>
    </ligand>
</feature>
<keyword evidence="3" id="KW-0285">Flavoprotein</keyword>
<name>A0AAW5TBA5_9MYCO</name>
<feature type="binding site" evidence="11">
    <location>
        <begin position="248"/>
        <end position="251"/>
    </location>
    <ligand>
        <name>NADP(+)</name>
        <dbReference type="ChEBI" id="CHEBI:58349"/>
    </ligand>
</feature>
<feature type="domain" description="4Fe-4S ferredoxin-type" evidence="12">
    <location>
        <begin position="34"/>
        <end position="63"/>
    </location>
</feature>
<dbReference type="InterPro" id="IPR055275">
    <property type="entry name" value="Ferredox_Rdtase"/>
</dbReference>
<feature type="binding site" evidence="10">
    <location>
        <position position="141"/>
    </location>
    <ligand>
        <name>FAD</name>
        <dbReference type="ChEBI" id="CHEBI:57692"/>
    </ligand>
</feature>
<dbReference type="SUPFAM" id="SSF54862">
    <property type="entry name" value="4Fe-4S ferredoxins"/>
    <property type="match status" value="1"/>
</dbReference>
<evidence type="ECO:0000256" key="10">
    <source>
        <dbReference type="PIRSR" id="PIRSR000362-1"/>
    </source>
</evidence>
<proteinExistence type="inferred from homology"/>
<evidence type="ECO:0000256" key="3">
    <source>
        <dbReference type="ARBA" id="ARBA00022630"/>
    </source>
</evidence>
<evidence type="ECO:0000256" key="4">
    <source>
        <dbReference type="ARBA" id="ARBA00022723"/>
    </source>
</evidence>
<dbReference type="Gene3D" id="3.30.70.20">
    <property type="match status" value="1"/>
</dbReference>
<evidence type="ECO:0000259" key="12">
    <source>
        <dbReference type="PROSITE" id="PS51379"/>
    </source>
</evidence>
<comment type="cofactor">
    <cofactor evidence="1 10">
        <name>FAD</name>
        <dbReference type="ChEBI" id="CHEBI:57692"/>
    </cofactor>
</comment>
<evidence type="ECO:0000256" key="11">
    <source>
        <dbReference type="PIRSR" id="PIRSR000362-2"/>
    </source>
</evidence>
<dbReference type="PIRSF" id="PIRSF000362">
    <property type="entry name" value="FNR"/>
    <property type="match status" value="1"/>
</dbReference>
<dbReference type="GO" id="GO:0016491">
    <property type="term" value="F:oxidoreductase activity"/>
    <property type="evidence" value="ECO:0007669"/>
    <property type="project" value="UniProtKB-KW"/>
</dbReference>
<dbReference type="SUPFAM" id="SSF51971">
    <property type="entry name" value="Nucleotide-binding domain"/>
    <property type="match status" value="2"/>
</dbReference>
<dbReference type="AlphaFoldDB" id="A0AAW5TBA5"/>
<sequence length="531" mass="56543">MPYVITQNCCKDASCVPVCPVDCIRPNRDSAGTEMLYIDPGTCIDCGACQEVCPVDAIYSADQLPQPLAPFAGLNAAYFDAHPLRPADPPVPPARRTSHPSTLRVAIVGAGPAGCYAATELLGVRNIEIELFDRLPTPFGLIRAGVAPDHQATKNVVRVFDRGLADPRLHCHFNVEIGTRITHADLLAHHHAVIYAVGASAGRKLGIGGEPLPGHHSAADFVSWYNGHPDAADIEVNTSHLRAVITGNGNVALDIARMLLLDPDRLAVTDIADHALDTLSRSMIREVVVLARRGPRDAAFSVGEFLALGDLDGVDIQLVGADDLTGRPGDDVETAAKLDLARSYAARSILPGNKRLVLRFHTEPVELLGPDRVRALRVRETGAAGGGDEIPAGLVISAIGYRGRPVEGLGFDDERGIVPNDRGKVVDAPGAYVTGWIKRGPRGVIGTNRICAAETVAALLSDFDAGLLDREISDRQALGELLTDRGITEIGWPGWLSIDAAERARGAQVSRPRRKFVTVDSLLGSALSRST</sequence>
<feature type="binding site" evidence="11">
    <location>
        <begin position="292"/>
        <end position="293"/>
    </location>
    <ligand>
        <name>NADP(+)</name>
        <dbReference type="ChEBI" id="CHEBI:58349"/>
    </ligand>
</feature>
<evidence type="ECO:0000313" key="13">
    <source>
        <dbReference type="EMBL" id="MCV7392185.1"/>
    </source>
</evidence>
<feature type="binding site" evidence="11">
    <location>
        <position position="443"/>
    </location>
    <ligand>
        <name>NADP(+)</name>
        <dbReference type="ChEBI" id="CHEBI:58349"/>
    </ligand>
</feature>
<feature type="domain" description="4Fe-4S ferredoxin-type" evidence="12">
    <location>
        <begin position="1"/>
        <end position="29"/>
    </location>
</feature>
<keyword evidence="8" id="KW-0408">Iron</keyword>
<dbReference type="PRINTS" id="PR00419">
    <property type="entry name" value="ADXRDTASE"/>
</dbReference>
<evidence type="ECO:0000256" key="6">
    <source>
        <dbReference type="ARBA" id="ARBA00022857"/>
    </source>
</evidence>
<keyword evidence="5 10" id="KW-0274">FAD</keyword>
<keyword evidence="4" id="KW-0479">Metal-binding</keyword>
<dbReference type="InterPro" id="IPR036188">
    <property type="entry name" value="FAD/NAD-bd_sf"/>
</dbReference>
<dbReference type="GO" id="GO:0046872">
    <property type="term" value="F:metal ion binding"/>
    <property type="evidence" value="ECO:0007669"/>
    <property type="project" value="UniProtKB-KW"/>
</dbReference>
<dbReference type="PANTHER" id="PTHR48467:SF1">
    <property type="entry name" value="GLUTAMATE SYNTHASE 1 [NADH], CHLOROPLASTIC-LIKE"/>
    <property type="match status" value="1"/>
</dbReference>
<keyword evidence="9" id="KW-0411">Iron-sulfur</keyword>
<comment type="similarity">
    <text evidence="2">Belongs to the ferredoxin--NADP reductase type 1 family.</text>
</comment>
<evidence type="ECO:0000256" key="7">
    <source>
        <dbReference type="ARBA" id="ARBA00023002"/>
    </source>
</evidence>
<comment type="caution">
    <text evidence="13">The sequence shown here is derived from an EMBL/GenBank/DDBJ whole genome shotgun (WGS) entry which is preliminary data.</text>
</comment>
<protein>
    <submittedName>
        <fullName evidence="13">4Fe-4S binding protein</fullName>
    </submittedName>
</protein>
<accession>A0AAW5TBA5</accession>